<protein>
    <submittedName>
        <fullName evidence="2">Uncharacterized protein</fullName>
    </submittedName>
</protein>
<keyword evidence="1" id="KW-0472">Membrane</keyword>
<organism evidence="2">
    <name type="scientific">Candidatus Kentrum sp. TC</name>
    <dbReference type="NCBI Taxonomy" id="2126339"/>
    <lineage>
        <taxon>Bacteria</taxon>
        <taxon>Pseudomonadati</taxon>
        <taxon>Pseudomonadota</taxon>
        <taxon>Gammaproteobacteria</taxon>
        <taxon>Candidatus Kentrum</taxon>
    </lineage>
</organism>
<keyword evidence="1" id="KW-0812">Transmembrane</keyword>
<proteinExistence type="predicted"/>
<accession>A0A450YQ17</accession>
<evidence type="ECO:0000313" key="2">
    <source>
        <dbReference type="EMBL" id="VFK43605.1"/>
    </source>
</evidence>
<dbReference type="AlphaFoldDB" id="A0A450YQ17"/>
<keyword evidence="1" id="KW-1133">Transmembrane helix</keyword>
<name>A0A450YQ17_9GAMM</name>
<evidence type="ECO:0000256" key="1">
    <source>
        <dbReference type="SAM" id="Phobius"/>
    </source>
</evidence>
<gene>
    <name evidence="2" type="ORF">BECKTC1821D_GA0114238_101711</name>
</gene>
<reference evidence="2" key="1">
    <citation type="submission" date="2019-02" db="EMBL/GenBank/DDBJ databases">
        <authorList>
            <person name="Gruber-Vodicka R. H."/>
            <person name="Seah K. B. B."/>
        </authorList>
    </citation>
    <scope>NUCLEOTIDE SEQUENCE</scope>
    <source>
        <strain evidence="2">BECK_BZ123</strain>
    </source>
</reference>
<sequence length="127" mass="13880">MSDLTSAYNLAKNTYLVASLLYYSGILTLGGRSPFGDLILRIPNLVIRKFHAESIQEMMLLPEARDSDTVRFAPHGPCTNRAICNRYAISSNGNTSGYSVIKTIAGVMNSPSTPPSRPYSSTTPYRS</sequence>
<dbReference type="EMBL" id="CAADFS010000017">
    <property type="protein sequence ID" value="VFK43605.1"/>
    <property type="molecule type" value="Genomic_DNA"/>
</dbReference>
<feature type="transmembrane region" description="Helical" evidence="1">
    <location>
        <begin position="20"/>
        <end position="40"/>
    </location>
</feature>